<name>A0A0N5CP18_THECL</name>
<evidence type="ECO:0000256" key="2">
    <source>
        <dbReference type="ARBA" id="ARBA00022980"/>
    </source>
</evidence>
<dbReference type="STRING" id="103827.A0A0N5CP18"/>
<keyword evidence="6" id="KW-1133">Transmembrane helix</keyword>
<keyword evidence="8" id="KW-1185">Reference proteome</keyword>
<dbReference type="FunFam" id="6.10.250.3260:FF:000001">
    <property type="entry name" value="60S ribosomal protein L21"/>
    <property type="match status" value="1"/>
</dbReference>
<keyword evidence="6" id="KW-0472">Membrane</keyword>
<dbReference type="GO" id="GO:1990904">
    <property type="term" value="C:ribonucleoprotein complex"/>
    <property type="evidence" value="ECO:0007669"/>
    <property type="project" value="UniProtKB-KW"/>
</dbReference>
<evidence type="ECO:0000256" key="4">
    <source>
        <dbReference type="ARBA" id="ARBA00035219"/>
    </source>
</evidence>
<sequence>MVNPKGIRRGTRYMFARKFRKHGIEPLSTYYRIYRRGDIVDIKGNGAFQKGMPFKAYHGRTGRVFNVTKHAVGVLVNKRVRLLLCITLLALTLPLYVYVDIKGNGAFQKGMPFKAYHGRTDRVFSVTFCLRFQRASNKTLIYGTSILVPSSRIVLNRVIQKRINVRVEHVRPSKCRQDFLNRVKENEKKKKLARETGVIVPIRRMPAEPRKAHLVKTRYNKPQLLCPVRFEIIA</sequence>
<dbReference type="InterPro" id="IPR008991">
    <property type="entry name" value="Translation_prot_SH3-like_sf"/>
</dbReference>
<protein>
    <recommendedName>
        <fullName evidence="4">Large ribosomal subunit protein eL21</fullName>
    </recommendedName>
    <alternativeName>
        <fullName evidence="5">60S ribosomal protein L21</fullName>
    </alternativeName>
</protein>
<dbReference type="InterPro" id="IPR036948">
    <property type="entry name" value="Ribosomal_eL21_sf"/>
</dbReference>
<dbReference type="InterPro" id="IPR018259">
    <property type="entry name" value="Ribosomal_eL21_CS"/>
</dbReference>
<dbReference type="OrthoDB" id="1539250at2759"/>
<reference evidence="9" key="1">
    <citation type="submission" date="2017-02" db="UniProtKB">
        <authorList>
            <consortium name="WormBaseParasite"/>
        </authorList>
    </citation>
    <scope>IDENTIFICATION</scope>
</reference>
<dbReference type="GO" id="GO:0005840">
    <property type="term" value="C:ribosome"/>
    <property type="evidence" value="ECO:0007669"/>
    <property type="project" value="UniProtKB-KW"/>
</dbReference>
<dbReference type="WBParaSite" id="TCLT_0000194701-mRNA-1">
    <property type="protein sequence ID" value="TCLT_0000194701-mRNA-1"/>
    <property type="gene ID" value="TCLT_0000194701"/>
</dbReference>
<accession>A0A0N5CP18</accession>
<dbReference type="FunFam" id="2.30.30.70:FF:000001">
    <property type="entry name" value="60S ribosomal protein L21"/>
    <property type="match status" value="1"/>
</dbReference>
<evidence type="ECO:0000256" key="6">
    <source>
        <dbReference type="SAM" id="Phobius"/>
    </source>
</evidence>
<reference evidence="7 8" key="2">
    <citation type="submission" date="2018-11" db="EMBL/GenBank/DDBJ databases">
        <authorList>
            <consortium name="Pathogen Informatics"/>
        </authorList>
    </citation>
    <scope>NUCLEOTIDE SEQUENCE [LARGE SCALE GENOMIC DNA]</scope>
</reference>
<dbReference type="GO" id="GO:0003735">
    <property type="term" value="F:structural constituent of ribosome"/>
    <property type="evidence" value="ECO:0007669"/>
    <property type="project" value="InterPro"/>
</dbReference>
<dbReference type="PROSITE" id="PS01171">
    <property type="entry name" value="RIBOSOMAL_L21E"/>
    <property type="match status" value="1"/>
</dbReference>
<comment type="similarity">
    <text evidence="1">Belongs to the eukaryotic ribosomal protein eL21 family.</text>
</comment>
<organism evidence="9">
    <name type="scientific">Thelazia callipaeda</name>
    <name type="common">Oriental eyeworm</name>
    <name type="synonym">Parasitic nematode</name>
    <dbReference type="NCBI Taxonomy" id="103827"/>
    <lineage>
        <taxon>Eukaryota</taxon>
        <taxon>Metazoa</taxon>
        <taxon>Ecdysozoa</taxon>
        <taxon>Nematoda</taxon>
        <taxon>Chromadorea</taxon>
        <taxon>Rhabditida</taxon>
        <taxon>Spirurina</taxon>
        <taxon>Spiruromorpha</taxon>
        <taxon>Thelazioidea</taxon>
        <taxon>Thelaziidae</taxon>
        <taxon>Thelazia</taxon>
    </lineage>
</organism>
<dbReference type="GO" id="GO:0006412">
    <property type="term" value="P:translation"/>
    <property type="evidence" value="ECO:0007669"/>
    <property type="project" value="InterPro"/>
</dbReference>
<evidence type="ECO:0000256" key="1">
    <source>
        <dbReference type="ARBA" id="ARBA00008427"/>
    </source>
</evidence>
<gene>
    <name evidence="7" type="ORF">TCLT_LOCUS1948</name>
</gene>
<feature type="transmembrane region" description="Helical" evidence="6">
    <location>
        <begin position="80"/>
        <end position="99"/>
    </location>
</feature>
<dbReference type="EMBL" id="UYYF01000317">
    <property type="protein sequence ID" value="VDM97655.1"/>
    <property type="molecule type" value="Genomic_DNA"/>
</dbReference>
<dbReference type="SUPFAM" id="SSF50104">
    <property type="entry name" value="Translation proteins SH3-like domain"/>
    <property type="match status" value="2"/>
</dbReference>
<evidence type="ECO:0000313" key="7">
    <source>
        <dbReference type="EMBL" id="VDM97655.1"/>
    </source>
</evidence>
<evidence type="ECO:0000256" key="3">
    <source>
        <dbReference type="ARBA" id="ARBA00023274"/>
    </source>
</evidence>
<keyword evidence="2" id="KW-0689">Ribosomal protein</keyword>
<dbReference type="Pfam" id="PF01157">
    <property type="entry name" value="Ribosomal_L21e"/>
    <property type="match status" value="2"/>
</dbReference>
<dbReference type="Gene3D" id="2.30.30.70">
    <property type="entry name" value="Ribosomal protein L21"/>
    <property type="match status" value="2"/>
</dbReference>
<keyword evidence="6" id="KW-0812">Transmembrane</keyword>
<dbReference type="AlphaFoldDB" id="A0A0N5CP18"/>
<evidence type="ECO:0000313" key="9">
    <source>
        <dbReference type="WBParaSite" id="TCLT_0000194701-mRNA-1"/>
    </source>
</evidence>
<evidence type="ECO:0000313" key="8">
    <source>
        <dbReference type="Proteomes" id="UP000276776"/>
    </source>
</evidence>
<dbReference type="Gene3D" id="6.10.250.3260">
    <property type="match status" value="1"/>
</dbReference>
<proteinExistence type="inferred from homology"/>
<dbReference type="OMA" id="THFRING"/>
<dbReference type="Proteomes" id="UP000276776">
    <property type="component" value="Unassembled WGS sequence"/>
</dbReference>
<evidence type="ECO:0000256" key="5">
    <source>
        <dbReference type="ARBA" id="ARBA00035327"/>
    </source>
</evidence>
<keyword evidence="3" id="KW-0687">Ribonucleoprotein</keyword>
<dbReference type="PANTHER" id="PTHR20981">
    <property type="entry name" value="60S RIBOSOMAL PROTEIN L21"/>
    <property type="match status" value="1"/>
</dbReference>
<dbReference type="InterPro" id="IPR001147">
    <property type="entry name" value="Ribosomal_eL21"/>
</dbReference>